<protein>
    <submittedName>
        <fullName evidence="8">Replication factor C subunit 3</fullName>
    </submittedName>
</protein>
<organism evidence="8 9">
    <name type="scientific">Fasciola gigantica</name>
    <name type="common">Giant liver fluke</name>
    <dbReference type="NCBI Taxonomy" id="46835"/>
    <lineage>
        <taxon>Eukaryota</taxon>
        <taxon>Metazoa</taxon>
        <taxon>Spiralia</taxon>
        <taxon>Lophotrochozoa</taxon>
        <taxon>Platyhelminthes</taxon>
        <taxon>Trematoda</taxon>
        <taxon>Digenea</taxon>
        <taxon>Plagiorchiida</taxon>
        <taxon>Echinostomata</taxon>
        <taxon>Echinostomatoidea</taxon>
        <taxon>Fasciolidae</taxon>
        <taxon>Fasciola</taxon>
    </lineage>
</organism>
<evidence type="ECO:0000256" key="4">
    <source>
        <dbReference type="ARBA" id="ARBA00022741"/>
    </source>
</evidence>
<dbReference type="GO" id="GO:0005524">
    <property type="term" value="F:ATP binding"/>
    <property type="evidence" value="ECO:0007669"/>
    <property type="project" value="UniProtKB-KW"/>
</dbReference>
<dbReference type="InterPro" id="IPR013748">
    <property type="entry name" value="Rep_factorC_C"/>
</dbReference>
<dbReference type="Gene3D" id="3.40.50.300">
    <property type="entry name" value="P-loop containing nucleotide triphosphate hydrolases"/>
    <property type="match status" value="1"/>
</dbReference>
<dbReference type="Gene3D" id="1.20.272.10">
    <property type="match status" value="1"/>
</dbReference>
<name>A0A504Y8Z2_FASGI</name>
<dbReference type="InterPro" id="IPR003959">
    <property type="entry name" value="ATPase_AAA_core"/>
</dbReference>
<dbReference type="OrthoDB" id="10254700at2759"/>
<keyword evidence="6" id="KW-0539">Nucleus</keyword>
<dbReference type="STRING" id="46835.A0A504Y8Z2"/>
<evidence type="ECO:0000256" key="3">
    <source>
        <dbReference type="ARBA" id="ARBA00022705"/>
    </source>
</evidence>
<dbReference type="CDD" id="cd00009">
    <property type="entry name" value="AAA"/>
    <property type="match status" value="1"/>
</dbReference>
<dbReference type="SMART" id="SM00382">
    <property type="entry name" value="AAA"/>
    <property type="match status" value="1"/>
</dbReference>
<evidence type="ECO:0000313" key="8">
    <source>
        <dbReference type="EMBL" id="TPP57574.1"/>
    </source>
</evidence>
<dbReference type="SUPFAM" id="SSF52540">
    <property type="entry name" value="P-loop containing nucleoside triphosphate hydrolases"/>
    <property type="match status" value="1"/>
</dbReference>
<proteinExistence type="inferred from homology"/>
<dbReference type="GO" id="GO:0016887">
    <property type="term" value="F:ATP hydrolysis activity"/>
    <property type="evidence" value="ECO:0007669"/>
    <property type="project" value="InterPro"/>
</dbReference>
<evidence type="ECO:0000259" key="7">
    <source>
        <dbReference type="SMART" id="SM00382"/>
    </source>
</evidence>
<sequence>MDLPWIEKYRPSSLDELISHGDISKTISRFIDQGRLPHLLFYGPPGTGKTSTILAACKALYAPKEMSSMVLELNASDARGIGVVREQVLSFASTKTLFTGKFKLVILDEADSMTKDAQNALRRIIEKFTENTRFCLICNYLSKIIPAIQSRCTKFRFAPVPFALMCKRLEEISALENISLADDGKKAIYRFTTGDMRKAINLLQVSSYFCVPMNYITLPATIILNSASMSAKCVDEVSVYACVAYPSPSEIRTLMDTMLNQSISSAFQSILQTKSLKGIALQDMLTELHPLVMKINFPDSVRCDLLIALSEIEHRLSVGASERLQLGALLAVFTRAKAKLELTVV</sequence>
<dbReference type="Gene3D" id="1.10.8.60">
    <property type="match status" value="1"/>
</dbReference>
<dbReference type="InterPro" id="IPR050238">
    <property type="entry name" value="DNA_Rep/Repair_Clamp_Loader"/>
</dbReference>
<comment type="subcellular location">
    <subcellularLocation>
        <location evidence="1">Nucleus</location>
    </subcellularLocation>
</comment>
<keyword evidence="3" id="KW-0235">DNA replication</keyword>
<dbReference type="Pfam" id="PF08542">
    <property type="entry name" value="Rep_fac_C"/>
    <property type="match status" value="1"/>
</dbReference>
<dbReference type="Proteomes" id="UP000316759">
    <property type="component" value="Unassembled WGS sequence"/>
</dbReference>
<dbReference type="FunFam" id="3.40.50.300:FF:000129">
    <property type="entry name" value="Replication factor C subunit 5"/>
    <property type="match status" value="1"/>
</dbReference>
<keyword evidence="4" id="KW-0547">Nucleotide-binding</keyword>
<comment type="caution">
    <text evidence="8">The sequence shown here is derived from an EMBL/GenBank/DDBJ whole genome shotgun (WGS) entry which is preliminary data.</text>
</comment>
<dbReference type="SUPFAM" id="SSF48019">
    <property type="entry name" value="post-AAA+ oligomerization domain-like"/>
    <property type="match status" value="1"/>
</dbReference>
<dbReference type="CDD" id="cd18140">
    <property type="entry name" value="HLD_clamp_RFC"/>
    <property type="match status" value="1"/>
</dbReference>
<comment type="similarity">
    <text evidence="2">Belongs to the activator 1 small subunits family.</text>
</comment>
<dbReference type="GO" id="GO:0005663">
    <property type="term" value="C:DNA replication factor C complex"/>
    <property type="evidence" value="ECO:0007669"/>
    <property type="project" value="TreeGrafter"/>
</dbReference>
<dbReference type="GO" id="GO:0006281">
    <property type="term" value="P:DNA repair"/>
    <property type="evidence" value="ECO:0007669"/>
    <property type="project" value="TreeGrafter"/>
</dbReference>
<dbReference type="GO" id="GO:0006261">
    <property type="term" value="P:DNA-templated DNA replication"/>
    <property type="evidence" value="ECO:0007669"/>
    <property type="project" value="TreeGrafter"/>
</dbReference>
<dbReference type="InterPro" id="IPR047854">
    <property type="entry name" value="RFC_lid"/>
</dbReference>
<dbReference type="PANTHER" id="PTHR11669:SF9">
    <property type="entry name" value="REPLICATION FACTOR C SUBUNIT 5"/>
    <property type="match status" value="1"/>
</dbReference>
<evidence type="ECO:0000256" key="2">
    <source>
        <dbReference type="ARBA" id="ARBA00005378"/>
    </source>
</evidence>
<dbReference type="EMBL" id="SUNJ01013006">
    <property type="protein sequence ID" value="TPP57574.1"/>
    <property type="molecule type" value="Genomic_DNA"/>
</dbReference>
<dbReference type="GO" id="GO:0005634">
    <property type="term" value="C:nucleus"/>
    <property type="evidence" value="ECO:0007669"/>
    <property type="project" value="UniProtKB-SubCell"/>
</dbReference>
<reference evidence="8 9" key="1">
    <citation type="submission" date="2019-04" db="EMBL/GenBank/DDBJ databases">
        <title>Annotation for the trematode Fasciola gigantica.</title>
        <authorList>
            <person name="Choi Y.-J."/>
        </authorList>
    </citation>
    <scope>NUCLEOTIDE SEQUENCE [LARGE SCALE GENOMIC DNA]</scope>
    <source>
        <strain evidence="8">Uganda_cow_1</strain>
    </source>
</reference>
<dbReference type="AlphaFoldDB" id="A0A504Y8Z2"/>
<gene>
    <name evidence="8" type="ORF">FGIG_06877</name>
</gene>
<dbReference type="InterPro" id="IPR003593">
    <property type="entry name" value="AAA+_ATPase"/>
</dbReference>
<keyword evidence="5" id="KW-0067">ATP-binding</keyword>
<accession>A0A504Y8Z2</accession>
<dbReference type="InterPro" id="IPR027417">
    <property type="entry name" value="P-loop_NTPase"/>
</dbReference>
<evidence type="ECO:0000256" key="6">
    <source>
        <dbReference type="ARBA" id="ARBA00023242"/>
    </source>
</evidence>
<keyword evidence="9" id="KW-1185">Reference proteome</keyword>
<dbReference type="PANTHER" id="PTHR11669">
    <property type="entry name" value="REPLICATION FACTOR C / DNA POLYMERASE III GAMMA-TAU SUBUNIT"/>
    <property type="match status" value="1"/>
</dbReference>
<evidence type="ECO:0000256" key="5">
    <source>
        <dbReference type="ARBA" id="ARBA00022840"/>
    </source>
</evidence>
<dbReference type="GO" id="GO:0003689">
    <property type="term" value="F:DNA clamp loader activity"/>
    <property type="evidence" value="ECO:0007669"/>
    <property type="project" value="TreeGrafter"/>
</dbReference>
<dbReference type="GO" id="GO:0003677">
    <property type="term" value="F:DNA binding"/>
    <property type="evidence" value="ECO:0007669"/>
    <property type="project" value="InterPro"/>
</dbReference>
<feature type="domain" description="AAA+ ATPase" evidence="7">
    <location>
        <begin position="35"/>
        <end position="163"/>
    </location>
</feature>
<dbReference type="FunFam" id="1.20.272.10:FF:000004">
    <property type="entry name" value="Replication factor C subunit 5"/>
    <property type="match status" value="1"/>
</dbReference>
<dbReference type="InterPro" id="IPR008921">
    <property type="entry name" value="DNA_pol3_clamp-load_cplx_C"/>
</dbReference>
<evidence type="ECO:0000313" key="9">
    <source>
        <dbReference type="Proteomes" id="UP000316759"/>
    </source>
</evidence>
<dbReference type="Pfam" id="PF00004">
    <property type="entry name" value="AAA"/>
    <property type="match status" value="1"/>
</dbReference>
<evidence type="ECO:0000256" key="1">
    <source>
        <dbReference type="ARBA" id="ARBA00004123"/>
    </source>
</evidence>